<dbReference type="Proteomes" id="UP000250163">
    <property type="component" value="Chromosome MORIYA"/>
</dbReference>
<dbReference type="PANTHER" id="PTHR43570">
    <property type="entry name" value="ALDEHYDE DEHYDROGENASE"/>
    <property type="match status" value="1"/>
</dbReference>
<dbReference type="InterPro" id="IPR015590">
    <property type="entry name" value="Aldehyde_DH_dom"/>
</dbReference>
<dbReference type="GO" id="GO:0006081">
    <property type="term" value="P:aldehyde metabolic process"/>
    <property type="evidence" value="ECO:0007669"/>
    <property type="project" value="InterPro"/>
</dbReference>
<dbReference type="InterPro" id="IPR012394">
    <property type="entry name" value="Aldehyde_DH_NAD(P)"/>
</dbReference>
<feature type="domain" description="Aldehyde dehydrogenase" evidence="8">
    <location>
        <begin position="22"/>
        <end position="453"/>
    </location>
</feature>
<evidence type="ECO:0000256" key="3">
    <source>
        <dbReference type="ARBA" id="ARBA00023027"/>
    </source>
</evidence>
<evidence type="ECO:0000256" key="2">
    <source>
        <dbReference type="ARBA" id="ARBA00023002"/>
    </source>
</evidence>
<sequence>MMSVAEIKLNDSDGIDEIAAMEQIFATQKKAYLSQPEWDKAERKKRLLLFKVAFLANKEALLTAVSEDYGHRSRYDTLIADILPTTAQFNYTLARLAKWMKPTRRSPGLLLAPASVTIHYQPVGVVGIVVPWNFPINLAVVPLITSIAAGNRAMLKMSEFTPKTNQVLKKIITSVFDSKDVCIIEGETALSAAFTKLPFDHLLFTGSTVVGKHVMRAAADNLTPVTLELGGKSPVVVAPDIDIKVAVNRIMLGKSLNAGQICVAPDYILCPRAKVAEFVNEYRNEFNRRYPAAMQNDDYTNIVDDRQYTRLKSWLEDAKQKGAKVETMQDGSSCDDQRHRMLPHLLLDTTENMQLMQHEIFGPLLPILPYDTIDDAISHIKTRPHPLALYIMSFDKNTQQQIIRETISGGVAINDTIMHVAAEDAPFGGVGPAGMGHYHGVEGFRTFSKSKTILKQGKFHSTRFVHAPYGSLIQKIILKFFLR</sequence>
<feature type="active site" evidence="5 6">
    <location>
        <position position="228"/>
    </location>
</feature>
<dbReference type="FunFam" id="3.40.309.10:FF:000003">
    <property type="entry name" value="Aldehyde dehydrogenase"/>
    <property type="match status" value="1"/>
</dbReference>
<dbReference type="InterPro" id="IPR016163">
    <property type="entry name" value="Ald_DH_C"/>
</dbReference>
<evidence type="ECO:0000256" key="1">
    <source>
        <dbReference type="ARBA" id="ARBA00009986"/>
    </source>
</evidence>
<keyword evidence="10" id="KW-1185">Reference proteome</keyword>
<dbReference type="InterPro" id="IPR029510">
    <property type="entry name" value="Ald_DH_CS_GLU"/>
</dbReference>
<evidence type="ECO:0000313" key="10">
    <source>
        <dbReference type="Proteomes" id="UP000250163"/>
    </source>
</evidence>
<reference evidence="10" key="1">
    <citation type="submission" date="2018-05" db="EMBL/GenBank/DDBJ databases">
        <authorList>
            <person name="Cea G.-C."/>
            <person name="William W."/>
        </authorList>
    </citation>
    <scope>NUCLEOTIDE SEQUENCE [LARGE SCALE GENOMIC DNA]</scope>
    <source>
        <strain evidence="10">DB21MT 5</strain>
    </source>
</reference>
<gene>
    <name evidence="9" type="primary">calB</name>
    <name evidence="9" type="ORF">MORIYA_3032</name>
</gene>
<protein>
    <recommendedName>
        <fullName evidence="4">Aldehyde dehydrogenase</fullName>
    </recommendedName>
</protein>
<keyword evidence="2 4" id="KW-0560">Oxidoreductase</keyword>
<evidence type="ECO:0000256" key="7">
    <source>
        <dbReference type="RuleBase" id="RU003345"/>
    </source>
</evidence>
<dbReference type="GO" id="GO:0004029">
    <property type="term" value="F:aldehyde dehydrogenase (NAD+) activity"/>
    <property type="evidence" value="ECO:0007669"/>
    <property type="project" value="TreeGrafter"/>
</dbReference>
<evidence type="ECO:0000256" key="4">
    <source>
        <dbReference type="PIRNR" id="PIRNR036492"/>
    </source>
</evidence>
<accession>A0A330LUJ0</accession>
<keyword evidence="3" id="KW-0520">NAD</keyword>
<dbReference type="InterPro" id="IPR016162">
    <property type="entry name" value="Ald_DH_N"/>
</dbReference>
<dbReference type="Gene3D" id="3.40.605.10">
    <property type="entry name" value="Aldehyde Dehydrogenase, Chain A, domain 1"/>
    <property type="match status" value="1"/>
</dbReference>
<dbReference type="Pfam" id="PF00171">
    <property type="entry name" value="Aldedh"/>
    <property type="match status" value="1"/>
</dbReference>
<evidence type="ECO:0000256" key="5">
    <source>
        <dbReference type="PIRSR" id="PIRSR036492-1"/>
    </source>
</evidence>
<dbReference type="PANTHER" id="PTHR43570:SF20">
    <property type="entry name" value="ALDEHYDE DEHYDROGENASE ALDX-RELATED"/>
    <property type="match status" value="1"/>
</dbReference>
<dbReference type="Gene3D" id="3.40.309.10">
    <property type="entry name" value="Aldehyde Dehydrogenase, Chain A, domain 2"/>
    <property type="match status" value="1"/>
</dbReference>
<dbReference type="InterPro" id="IPR016161">
    <property type="entry name" value="Ald_DH/histidinol_DH"/>
</dbReference>
<organism evidence="9 10">
    <name type="scientific">Moritella yayanosii</name>
    <dbReference type="NCBI Taxonomy" id="69539"/>
    <lineage>
        <taxon>Bacteria</taxon>
        <taxon>Pseudomonadati</taxon>
        <taxon>Pseudomonadota</taxon>
        <taxon>Gammaproteobacteria</taxon>
        <taxon>Alteromonadales</taxon>
        <taxon>Moritellaceae</taxon>
        <taxon>Moritella</taxon>
    </lineage>
</organism>
<evidence type="ECO:0000256" key="6">
    <source>
        <dbReference type="PROSITE-ProRule" id="PRU10007"/>
    </source>
</evidence>
<evidence type="ECO:0000259" key="8">
    <source>
        <dbReference type="Pfam" id="PF00171"/>
    </source>
</evidence>
<dbReference type="EMBL" id="LS483250">
    <property type="protein sequence ID" value="SQD79488.1"/>
    <property type="molecule type" value="Genomic_DNA"/>
</dbReference>
<dbReference type="SUPFAM" id="SSF53720">
    <property type="entry name" value="ALDH-like"/>
    <property type="match status" value="1"/>
</dbReference>
<dbReference type="KEGG" id="mya:MORIYA_3032"/>
<dbReference type="CDD" id="cd07133">
    <property type="entry name" value="ALDH_CALDH_CalB"/>
    <property type="match status" value="1"/>
</dbReference>
<proteinExistence type="inferred from homology"/>
<evidence type="ECO:0000313" key="9">
    <source>
        <dbReference type="EMBL" id="SQD79488.1"/>
    </source>
</evidence>
<comment type="similarity">
    <text evidence="1 4 7">Belongs to the aldehyde dehydrogenase family.</text>
</comment>
<dbReference type="PIRSF" id="PIRSF036492">
    <property type="entry name" value="ALDH"/>
    <property type="match status" value="1"/>
</dbReference>
<dbReference type="PROSITE" id="PS00687">
    <property type="entry name" value="ALDEHYDE_DEHYDR_GLU"/>
    <property type="match status" value="1"/>
</dbReference>
<dbReference type="AlphaFoldDB" id="A0A330LUJ0"/>
<feature type="active site" evidence="5">
    <location>
        <position position="262"/>
    </location>
</feature>
<name>A0A330LUJ0_9GAMM</name>
<dbReference type="GO" id="GO:0005737">
    <property type="term" value="C:cytoplasm"/>
    <property type="evidence" value="ECO:0007669"/>
    <property type="project" value="TreeGrafter"/>
</dbReference>